<organism evidence="2 3">
    <name type="scientific">Dreissena polymorpha</name>
    <name type="common">Zebra mussel</name>
    <name type="synonym">Mytilus polymorpha</name>
    <dbReference type="NCBI Taxonomy" id="45954"/>
    <lineage>
        <taxon>Eukaryota</taxon>
        <taxon>Metazoa</taxon>
        <taxon>Spiralia</taxon>
        <taxon>Lophotrochozoa</taxon>
        <taxon>Mollusca</taxon>
        <taxon>Bivalvia</taxon>
        <taxon>Autobranchia</taxon>
        <taxon>Heteroconchia</taxon>
        <taxon>Euheterodonta</taxon>
        <taxon>Imparidentia</taxon>
        <taxon>Neoheterodontei</taxon>
        <taxon>Myida</taxon>
        <taxon>Dreissenoidea</taxon>
        <taxon>Dreissenidae</taxon>
        <taxon>Dreissena</taxon>
    </lineage>
</organism>
<evidence type="ECO:0000259" key="1">
    <source>
        <dbReference type="SMART" id="SM00131"/>
    </source>
</evidence>
<proteinExistence type="predicted"/>
<dbReference type="GO" id="GO:0004867">
    <property type="term" value="F:serine-type endopeptidase inhibitor activity"/>
    <property type="evidence" value="ECO:0007669"/>
    <property type="project" value="InterPro"/>
</dbReference>
<gene>
    <name evidence="2" type="ORF">DPMN_194608</name>
</gene>
<feature type="domain" description="BPTI/Kunitz inhibitor" evidence="1">
    <location>
        <begin position="23"/>
        <end position="65"/>
    </location>
</feature>
<dbReference type="AlphaFoldDB" id="A0A9D3Y2T3"/>
<sequence length="75" mass="8439">MKAANTGDFCTSIYIQCFQIYVPVCNLQQDSGPCFAYIPGWYHVNGGRGNRNNFQTRAKCERECIVCNLPRDSGP</sequence>
<dbReference type="SMART" id="SM00131">
    <property type="entry name" value="KU"/>
    <property type="match status" value="1"/>
</dbReference>
<accession>A0A9D3Y2T3</accession>
<name>A0A9D3Y2T3_DREPO</name>
<dbReference type="EMBL" id="JAIWYP010000019">
    <property type="protein sequence ID" value="KAH3692854.1"/>
    <property type="molecule type" value="Genomic_DNA"/>
</dbReference>
<dbReference type="InterPro" id="IPR002223">
    <property type="entry name" value="Kunitz_BPTI"/>
</dbReference>
<dbReference type="Proteomes" id="UP000828390">
    <property type="component" value="Unassembled WGS sequence"/>
</dbReference>
<protein>
    <recommendedName>
        <fullName evidence="1">BPTI/Kunitz inhibitor domain-containing protein</fullName>
    </recommendedName>
</protein>
<dbReference type="Pfam" id="PF00014">
    <property type="entry name" value="Kunitz_BPTI"/>
    <property type="match status" value="1"/>
</dbReference>
<dbReference type="InterPro" id="IPR036880">
    <property type="entry name" value="Kunitz_BPTI_sf"/>
</dbReference>
<reference evidence="2" key="2">
    <citation type="submission" date="2020-11" db="EMBL/GenBank/DDBJ databases">
        <authorList>
            <person name="McCartney M.A."/>
            <person name="Auch B."/>
            <person name="Kono T."/>
            <person name="Mallez S."/>
            <person name="Becker A."/>
            <person name="Gohl D.M."/>
            <person name="Silverstein K.A.T."/>
            <person name="Koren S."/>
            <person name="Bechman K.B."/>
            <person name="Herman A."/>
            <person name="Abrahante J.E."/>
            <person name="Garbe J."/>
        </authorList>
    </citation>
    <scope>NUCLEOTIDE SEQUENCE</scope>
    <source>
        <strain evidence="2">Duluth1</strain>
        <tissue evidence="2">Whole animal</tissue>
    </source>
</reference>
<keyword evidence="3" id="KW-1185">Reference proteome</keyword>
<comment type="caution">
    <text evidence="2">The sequence shown here is derived from an EMBL/GenBank/DDBJ whole genome shotgun (WGS) entry which is preliminary data.</text>
</comment>
<reference evidence="2" key="1">
    <citation type="journal article" date="2019" name="bioRxiv">
        <title>The Genome of the Zebra Mussel, Dreissena polymorpha: A Resource for Invasive Species Research.</title>
        <authorList>
            <person name="McCartney M.A."/>
            <person name="Auch B."/>
            <person name="Kono T."/>
            <person name="Mallez S."/>
            <person name="Zhang Y."/>
            <person name="Obille A."/>
            <person name="Becker A."/>
            <person name="Abrahante J.E."/>
            <person name="Garbe J."/>
            <person name="Badalamenti J.P."/>
            <person name="Herman A."/>
            <person name="Mangelson H."/>
            <person name="Liachko I."/>
            <person name="Sullivan S."/>
            <person name="Sone E.D."/>
            <person name="Koren S."/>
            <person name="Silverstein K.A.T."/>
            <person name="Beckman K.B."/>
            <person name="Gohl D.M."/>
        </authorList>
    </citation>
    <scope>NUCLEOTIDE SEQUENCE</scope>
    <source>
        <strain evidence="2">Duluth1</strain>
        <tissue evidence="2">Whole animal</tissue>
    </source>
</reference>
<dbReference type="SUPFAM" id="SSF57362">
    <property type="entry name" value="BPTI-like"/>
    <property type="match status" value="1"/>
</dbReference>
<evidence type="ECO:0000313" key="2">
    <source>
        <dbReference type="EMBL" id="KAH3692854.1"/>
    </source>
</evidence>
<evidence type="ECO:0000313" key="3">
    <source>
        <dbReference type="Proteomes" id="UP000828390"/>
    </source>
</evidence>
<dbReference type="Gene3D" id="4.10.410.10">
    <property type="entry name" value="Pancreatic trypsin inhibitor Kunitz domain"/>
    <property type="match status" value="1"/>
</dbReference>